<keyword evidence="1" id="KW-0238">DNA-binding</keyword>
<dbReference type="Gene3D" id="1.10.10.10">
    <property type="entry name" value="Winged helix-like DNA-binding domain superfamily/Winged helix DNA-binding domain"/>
    <property type="match status" value="1"/>
</dbReference>
<gene>
    <name evidence="3" type="ORF">ACFFSY_34900</name>
</gene>
<keyword evidence="4" id="KW-1185">Reference proteome</keyword>
<dbReference type="RefSeq" id="WP_377503212.1">
    <property type="nucleotide sequence ID" value="NZ_JBHMDO010000056.1"/>
</dbReference>
<dbReference type="SMART" id="SM00347">
    <property type="entry name" value="HTH_MARR"/>
    <property type="match status" value="1"/>
</dbReference>
<evidence type="ECO:0000256" key="1">
    <source>
        <dbReference type="ARBA" id="ARBA00023125"/>
    </source>
</evidence>
<reference evidence="3 4" key="1">
    <citation type="submission" date="2024-09" db="EMBL/GenBank/DDBJ databases">
        <authorList>
            <person name="Sun Q."/>
            <person name="Mori K."/>
        </authorList>
    </citation>
    <scope>NUCLEOTIDE SEQUENCE [LARGE SCALE GENOMIC DNA]</scope>
    <source>
        <strain evidence="3 4">TISTR 2452</strain>
    </source>
</reference>
<proteinExistence type="predicted"/>
<feature type="domain" description="HTH marR-type" evidence="2">
    <location>
        <begin position="1"/>
        <end position="141"/>
    </location>
</feature>
<dbReference type="InterPro" id="IPR036388">
    <property type="entry name" value="WH-like_DNA-bd_sf"/>
</dbReference>
<dbReference type="PROSITE" id="PS50995">
    <property type="entry name" value="HTH_MARR_2"/>
    <property type="match status" value="1"/>
</dbReference>
<name>A0ABV5L3A7_9BACL</name>
<dbReference type="EMBL" id="JBHMDO010000056">
    <property type="protein sequence ID" value="MFB9331153.1"/>
    <property type="molecule type" value="Genomic_DNA"/>
</dbReference>
<dbReference type="Pfam" id="PF09339">
    <property type="entry name" value="HTH_IclR"/>
    <property type="match status" value="1"/>
</dbReference>
<sequence>MDLLARQQFLLMIRALYAYVEEEWEAMGKKFGVTPAQQMILFILSTKQGSLTVSQISQLGSWHISTVTRLLKTLQERGWIVVSYDRTQSKHKYVTITPAGKQMYMELAAYVKVNEDFPIDFSMLTKQELMTFMSIGDRVLNKGKDGRLVEWVRNAKAEGVQY</sequence>
<dbReference type="InterPro" id="IPR039422">
    <property type="entry name" value="MarR/SlyA-like"/>
</dbReference>
<protein>
    <submittedName>
        <fullName evidence="3">MarR family winged helix-turn-helix transcriptional regulator</fullName>
    </submittedName>
</protein>
<accession>A0ABV5L3A7</accession>
<dbReference type="InterPro" id="IPR005471">
    <property type="entry name" value="Tscrpt_reg_IclR_N"/>
</dbReference>
<dbReference type="InterPro" id="IPR036390">
    <property type="entry name" value="WH_DNA-bd_sf"/>
</dbReference>
<dbReference type="InterPro" id="IPR000835">
    <property type="entry name" value="HTH_MarR-typ"/>
</dbReference>
<dbReference type="Proteomes" id="UP001589747">
    <property type="component" value="Unassembled WGS sequence"/>
</dbReference>
<evidence type="ECO:0000313" key="3">
    <source>
        <dbReference type="EMBL" id="MFB9331153.1"/>
    </source>
</evidence>
<organism evidence="3 4">
    <name type="scientific">Paenibacillus aurantiacus</name>
    <dbReference type="NCBI Taxonomy" id="1936118"/>
    <lineage>
        <taxon>Bacteria</taxon>
        <taxon>Bacillati</taxon>
        <taxon>Bacillota</taxon>
        <taxon>Bacilli</taxon>
        <taxon>Bacillales</taxon>
        <taxon>Paenibacillaceae</taxon>
        <taxon>Paenibacillus</taxon>
    </lineage>
</organism>
<dbReference type="PANTHER" id="PTHR33164:SF43">
    <property type="entry name" value="HTH-TYPE TRANSCRIPTIONAL REPRESSOR YETL"/>
    <property type="match status" value="1"/>
</dbReference>
<comment type="caution">
    <text evidence="3">The sequence shown here is derived from an EMBL/GenBank/DDBJ whole genome shotgun (WGS) entry which is preliminary data.</text>
</comment>
<evidence type="ECO:0000313" key="4">
    <source>
        <dbReference type="Proteomes" id="UP001589747"/>
    </source>
</evidence>
<evidence type="ECO:0000259" key="2">
    <source>
        <dbReference type="PROSITE" id="PS50995"/>
    </source>
</evidence>
<dbReference type="SUPFAM" id="SSF46785">
    <property type="entry name" value="Winged helix' DNA-binding domain"/>
    <property type="match status" value="1"/>
</dbReference>
<dbReference type="PANTHER" id="PTHR33164">
    <property type="entry name" value="TRANSCRIPTIONAL REGULATOR, MARR FAMILY"/>
    <property type="match status" value="1"/>
</dbReference>